<proteinExistence type="inferred from homology"/>
<dbReference type="EMBL" id="JACJVO010000003">
    <property type="protein sequence ID" value="MBB6729810.1"/>
    <property type="molecule type" value="Genomic_DNA"/>
</dbReference>
<dbReference type="Proteomes" id="UP000564644">
    <property type="component" value="Unassembled WGS sequence"/>
</dbReference>
<dbReference type="CDD" id="cd06261">
    <property type="entry name" value="TM_PBP2"/>
    <property type="match status" value="1"/>
</dbReference>
<dbReference type="GO" id="GO:0005886">
    <property type="term" value="C:plasma membrane"/>
    <property type="evidence" value="ECO:0007669"/>
    <property type="project" value="UniProtKB-SubCell"/>
</dbReference>
<feature type="domain" description="ABC transmembrane type-1" evidence="8">
    <location>
        <begin position="75"/>
        <end position="283"/>
    </location>
</feature>
<comment type="caution">
    <text evidence="9">The sequence shown here is derived from an EMBL/GenBank/DDBJ whole genome shotgun (WGS) entry which is preliminary data.</text>
</comment>
<comment type="similarity">
    <text evidence="7">Belongs to the binding-protein-dependent transport system permease family.</text>
</comment>
<evidence type="ECO:0000256" key="2">
    <source>
        <dbReference type="ARBA" id="ARBA00022448"/>
    </source>
</evidence>
<reference evidence="9 10" key="1">
    <citation type="submission" date="2020-08" db="EMBL/GenBank/DDBJ databases">
        <title>Cohnella phylogeny.</title>
        <authorList>
            <person name="Dunlap C."/>
        </authorList>
    </citation>
    <scope>NUCLEOTIDE SEQUENCE [LARGE SCALE GENOMIC DNA]</scope>
    <source>
        <strain evidence="9 10">CBP 2801</strain>
    </source>
</reference>
<feature type="transmembrane region" description="Helical" evidence="7">
    <location>
        <begin position="12"/>
        <end position="32"/>
    </location>
</feature>
<dbReference type="InterPro" id="IPR000515">
    <property type="entry name" value="MetI-like"/>
</dbReference>
<evidence type="ECO:0000256" key="6">
    <source>
        <dbReference type="ARBA" id="ARBA00023136"/>
    </source>
</evidence>
<keyword evidence="3" id="KW-1003">Cell membrane</keyword>
<dbReference type="InterPro" id="IPR035906">
    <property type="entry name" value="MetI-like_sf"/>
</dbReference>
<evidence type="ECO:0000256" key="4">
    <source>
        <dbReference type="ARBA" id="ARBA00022692"/>
    </source>
</evidence>
<dbReference type="AlphaFoldDB" id="A0A7X0SJH1"/>
<evidence type="ECO:0000259" key="8">
    <source>
        <dbReference type="PROSITE" id="PS50928"/>
    </source>
</evidence>
<feature type="transmembrane region" description="Helical" evidence="7">
    <location>
        <begin position="79"/>
        <end position="98"/>
    </location>
</feature>
<evidence type="ECO:0000256" key="1">
    <source>
        <dbReference type="ARBA" id="ARBA00004651"/>
    </source>
</evidence>
<organism evidence="9 10">
    <name type="scientific">Cohnella zeiphila</name>
    <dbReference type="NCBI Taxonomy" id="2761120"/>
    <lineage>
        <taxon>Bacteria</taxon>
        <taxon>Bacillati</taxon>
        <taxon>Bacillota</taxon>
        <taxon>Bacilli</taxon>
        <taxon>Bacillales</taxon>
        <taxon>Paenibacillaceae</taxon>
        <taxon>Cohnella</taxon>
    </lineage>
</organism>
<gene>
    <name evidence="9" type="ORF">H7C18_02780</name>
</gene>
<dbReference type="RefSeq" id="WP_185127483.1">
    <property type="nucleotide sequence ID" value="NZ_JACJVO010000003.1"/>
</dbReference>
<evidence type="ECO:0000313" key="10">
    <source>
        <dbReference type="Proteomes" id="UP000564644"/>
    </source>
</evidence>
<dbReference type="SUPFAM" id="SSF161098">
    <property type="entry name" value="MetI-like"/>
    <property type="match status" value="1"/>
</dbReference>
<dbReference type="GO" id="GO:0055085">
    <property type="term" value="P:transmembrane transport"/>
    <property type="evidence" value="ECO:0007669"/>
    <property type="project" value="InterPro"/>
</dbReference>
<dbReference type="PROSITE" id="PS50928">
    <property type="entry name" value="ABC_TM1"/>
    <property type="match status" value="1"/>
</dbReference>
<keyword evidence="10" id="KW-1185">Reference proteome</keyword>
<comment type="subcellular location">
    <subcellularLocation>
        <location evidence="1 7">Cell membrane</location>
        <topology evidence="1 7">Multi-pass membrane protein</topology>
    </subcellularLocation>
</comment>
<feature type="transmembrane region" description="Helical" evidence="7">
    <location>
        <begin position="264"/>
        <end position="283"/>
    </location>
</feature>
<feature type="transmembrane region" description="Helical" evidence="7">
    <location>
        <begin position="110"/>
        <end position="129"/>
    </location>
</feature>
<evidence type="ECO:0000256" key="3">
    <source>
        <dbReference type="ARBA" id="ARBA00022475"/>
    </source>
</evidence>
<keyword evidence="4 7" id="KW-0812">Transmembrane</keyword>
<protein>
    <submittedName>
        <fullName evidence="9">Carbohydrate ABC transporter permease</fullName>
    </submittedName>
</protein>
<dbReference type="PROSITE" id="PS51257">
    <property type="entry name" value="PROKAR_LIPOPROTEIN"/>
    <property type="match status" value="1"/>
</dbReference>
<keyword evidence="5 7" id="KW-1133">Transmembrane helix</keyword>
<sequence>MNRNYGVGDYAFQVVNYGFLLLFGCLTLYPFLNLLAISLNDSVDSVRGGIYLLPRVFTLTNYKVIFQTDNLVSATFVSLARTLLGTFLSVLFTAMLAYTISRKEFVLRKALNMVLILSMYVNGGLIPYYLLIKDLHLTNSFWVYIIPGLIGAFNVIIIRSYFEQLPEGLAESARIDGASDFQVLFRILLPVSMPVIATITLFVSVGHWNSWFDNYLFNSKQSLSTLQYELMKILLKSVQQVSTDAARSGKVDKAMVNAVTPQSIRASMTMVVTVPILFVYPFMQRYFIKGITVGAMKE</sequence>
<evidence type="ECO:0000256" key="7">
    <source>
        <dbReference type="RuleBase" id="RU363032"/>
    </source>
</evidence>
<keyword evidence="6 7" id="KW-0472">Membrane</keyword>
<evidence type="ECO:0000256" key="5">
    <source>
        <dbReference type="ARBA" id="ARBA00022989"/>
    </source>
</evidence>
<feature type="transmembrane region" description="Helical" evidence="7">
    <location>
        <begin position="183"/>
        <end position="208"/>
    </location>
</feature>
<dbReference type="PANTHER" id="PTHR43744:SF9">
    <property type="entry name" value="POLYGALACTURONAN_RHAMNOGALACTURONAN TRANSPORT SYSTEM PERMEASE PROTEIN YTCP"/>
    <property type="match status" value="1"/>
</dbReference>
<dbReference type="Pfam" id="PF00528">
    <property type="entry name" value="BPD_transp_1"/>
    <property type="match status" value="1"/>
</dbReference>
<feature type="transmembrane region" description="Helical" evidence="7">
    <location>
        <begin position="141"/>
        <end position="162"/>
    </location>
</feature>
<dbReference type="PANTHER" id="PTHR43744">
    <property type="entry name" value="ABC TRANSPORTER PERMEASE PROTEIN MG189-RELATED-RELATED"/>
    <property type="match status" value="1"/>
</dbReference>
<dbReference type="Gene3D" id="1.10.3720.10">
    <property type="entry name" value="MetI-like"/>
    <property type="match status" value="1"/>
</dbReference>
<name>A0A7X0SJH1_9BACL</name>
<keyword evidence="2 7" id="KW-0813">Transport</keyword>
<accession>A0A7X0SJH1</accession>
<evidence type="ECO:0000313" key="9">
    <source>
        <dbReference type="EMBL" id="MBB6729810.1"/>
    </source>
</evidence>